<dbReference type="EMBL" id="JAVYJV010000002">
    <property type="protein sequence ID" value="KAK4377993.1"/>
    <property type="molecule type" value="Genomic_DNA"/>
</dbReference>
<evidence type="ECO:0000256" key="1">
    <source>
        <dbReference type="SAM" id="MobiDB-lite"/>
    </source>
</evidence>
<proteinExistence type="predicted"/>
<comment type="caution">
    <text evidence="3">The sequence shown here is derived from an EMBL/GenBank/DDBJ whole genome shotgun (WGS) entry which is preliminary data.</text>
</comment>
<sequence>MGCSASRSYDFVTTDQENPWNSSSSSHSQQSPYSYSDSSSTPVSRTLSLPTPLVHHPAIRKGDTNHLVSLTSTTYGSLVLIDSPIPNPNSLNGADPKNPLSPDSVINTWELMEGLDDFDFHTVKSKSKSLDIHSELDTNELEKTYEFVEHSDSKPLWKHLSEEQLLSKMDPNVASSYRQALSSKRFGYKESDDCSKPEIVSSIESELSNASLLSSLLPGNEDKIHPEVVSSIEKGSSNASLLSSLLPGNEDKIHPEVVSSIEKESSNASLLSSLLPGNDFHLKGTEDKIVLYFTSLRGIRKTYEECCIVRMIFKGFRVCVDERDVSMDSSYRKELQSVLEGKIVSLPQVFIGGKYVGGAEEINQLHEAGELAELVEGFAVKRSGFICEGCGDARFVPCPNCNGSRKVFEEEEGKLRRCPNCNENGLIRCHGYSPWPVAEPEPDGRRACGAYSRTQAHLGPPSS</sequence>
<dbReference type="PROSITE" id="PS51354">
    <property type="entry name" value="GLUTAREDOXIN_2"/>
    <property type="match status" value="1"/>
</dbReference>
<feature type="domain" description="Glutaredoxin" evidence="2">
    <location>
        <begin position="290"/>
        <end position="356"/>
    </location>
</feature>
<dbReference type="InterPro" id="IPR002109">
    <property type="entry name" value="Glutaredoxin"/>
</dbReference>
<dbReference type="Gene3D" id="3.40.30.10">
    <property type="entry name" value="Glutaredoxin"/>
    <property type="match status" value="1"/>
</dbReference>
<feature type="compositionally biased region" description="Polar residues" evidence="1">
    <location>
        <begin position="1"/>
        <end position="21"/>
    </location>
</feature>
<dbReference type="SUPFAM" id="SSF52833">
    <property type="entry name" value="Thioredoxin-like"/>
    <property type="match status" value="1"/>
</dbReference>
<evidence type="ECO:0000313" key="3">
    <source>
        <dbReference type="EMBL" id="KAK4377993.1"/>
    </source>
</evidence>
<dbReference type="CDD" id="cd03031">
    <property type="entry name" value="GRX_GRX_like"/>
    <property type="match status" value="1"/>
</dbReference>
<organism evidence="3 4">
    <name type="scientific">Anisodus tanguticus</name>
    <dbReference type="NCBI Taxonomy" id="243964"/>
    <lineage>
        <taxon>Eukaryota</taxon>
        <taxon>Viridiplantae</taxon>
        <taxon>Streptophyta</taxon>
        <taxon>Embryophyta</taxon>
        <taxon>Tracheophyta</taxon>
        <taxon>Spermatophyta</taxon>
        <taxon>Magnoliopsida</taxon>
        <taxon>eudicotyledons</taxon>
        <taxon>Gunneridae</taxon>
        <taxon>Pentapetalae</taxon>
        <taxon>asterids</taxon>
        <taxon>lamiids</taxon>
        <taxon>Solanales</taxon>
        <taxon>Solanaceae</taxon>
        <taxon>Solanoideae</taxon>
        <taxon>Hyoscyameae</taxon>
        <taxon>Anisodus</taxon>
    </lineage>
</organism>
<gene>
    <name evidence="3" type="ORF">RND71_004289</name>
</gene>
<evidence type="ECO:0000313" key="4">
    <source>
        <dbReference type="Proteomes" id="UP001291623"/>
    </source>
</evidence>
<dbReference type="AlphaFoldDB" id="A0AAE1VPH9"/>
<protein>
    <recommendedName>
        <fullName evidence="2">Glutaredoxin domain-containing protein</fullName>
    </recommendedName>
</protein>
<feature type="region of interest" description="Disordered" evidence="1">
    <location>
        <begin position="1"/>
        <end position="49"/>
    </location>
</feature>
<accession>A0AAE1VPH9</accession>
<dbReference type="PANTHER" id="PTHR45669">
    <property type="entry name" value="GLUTAREDOXIN DOMAIN-CONTAINING CYSTEINE-RICH PROTEIN CG12206-RELATED"/>
    <property type="match status" value="1"/>
</dbReference>
<dbReference type="Proteomes" id="UP001291623">
    <property type="component" value="Unassembled WGS sequence"/>
</dbReference>
<dbReference type="Pfam" id="PF23733">
    <property type="entry name" value="GRXCR1-2_C"/>
    <property type="match status" value="1"/>
</dbReference>
<evidence type="ECO:0000259" key="2">
    <source>
        <dbReference type="Pfam" id="PF00462"/>
    </source>
</evidence>
<dbReference type="PANTHER" id="PTHR45669:SF18">
    <property type="entry name" value="GLUTAREDOXIN FAMILY PROTEIN"/>
    <property type="match status" value="1"/>
</dbReference>
<dbReference type="InterPro" id="IPR036249">
    <property type="entry name" value="Thioredoxin-like_sf"/>
</dbReference>
<dbReference type="Pfam" id="PF00462">
    <property type="entry name" value="Glutaredoxin"/>
    <property type="match status" value="1"/>
</dbReference>
<keyword evidence="4" id="KW-1185">Reference proteome</keyword>
<name>A0AAE1VPH9_9SOLA</name>
<reference evidence="3" key="1">
    <citation type="submission" date="2023-12" db="EMBL/GenBank/DDBJ databases">
        <title>Genome assembly of Anisodus tanguticus.</title>
        <authorList>
            <person name="Wang Y.-J."/>
        </authorList>
    </citation>
    <scope>NUCLEOTIDE SEQUENCE</scope>
    <source>
        <strain evidence="3">KB-2021</strain>
        <tissue evidence="3">Leaf</tissue>
    </source>
</reference>
<feature type="compositionally biased region" description="Low complexity" evidence="1">
    <location>
        <begin position="22"/>
        <end position="49"/>
    </location>
</feature>